<protein>
    <submittedName>
        <fullName evidence="2">DUF1700 domain-containing protein</fullName>
    </submittedName>
</protein>
<name>A0A4R1AV00_9BACI</name>
<dbReference type="EMBL" id="SJTH01000011">
    <property type="protein sequence ID" value="TCJ04105.1"/>
    <property type="molecule type" value="Genomic_DNA"/>
</dbReference>
<keyword evidence="3" id="KW-1185">Reference proteome</keyword>
<sequence length="204" mass="22604">MSKEEYLKVLRQKLKKLPNEEINAALDFYNEYFEEAGEENTAEVIAKLGSPSLVSTQILAEYALKGLDNESSTAKKGLSAVWFIILAILASPIALPLLLFVIILIFTLVLICGTFLLTFFLLTFSLALGGIFSIVAGFAVIAQHWQTSLFFIGIGLTASGIGILLYPPLILVTKNMSNSLAKWLKRLLDKIMYKRKEGLKNENL</sequence>
<feature type="transmembrane region" description="Helical" evidence="1">
    <location>
        <begin position="148"/>
        <end position="172"/>
    </location>
</feature>
<feature type="transmembrane region" description="Helical" evidence="1">
    <location>
        <begin position="80"/>
        <end position="112"/>
    </location>
</feature>
<keyword evidence="1" id="KW-0812">Transmembrane</keyword>
<dbReference type="STRING" id="1742358.GCA_001439605_03235"/>
<keyword evidence="1" id="KW-0472">Membrane</keyword>
<keyword evidence="1" id="KW-1133">Transmembrane helix</keyword>
<proteinExistence type="predicted"/>
<gene>
    <name evidence="2" type="ORF">E0Y62_11730</name>
</gene>
<comment type="caution">
    <text evidence="2">The sequence shown here is derived from an EMBL/GenBank/DDBJ whole genome shotgun (WGS) entry which is preliminary data.</text>
</comment>
<dbReference type="OrthoDB" id="95800at2"/>
<feature type="transmembrane region" description="Helical" evidence="1">
    <location>
        <begin position="119"/>
        <end position="142"/>
    </location>
</feature>
<evidence type="ECO:0000313" key="2">
    <source>
        <dbReference type="EMBL" id="TCJ04105.1"/>
    </source>
</evidence>
<dbReference type="RefSeq" id="WP_131236936.1">
    <property type="nucleotide sequence ID" value="NZ_SJTH01000011.1"/>
</dbReference>
<dbReference type="Pfam" id="PF22564">
    <property type="entry name" value="HAAS"/>
    <property type="match status" value="1"/>
</dbReference>
<reference evidence="2 3" key="1">
    <citation type="submission" date="2019-03" db="EMBL/GenBank/DDBJ databases">
        <authorList>
            <person name="Jensen L."/>
            <person name="Storgaard J."/>
            <person name="Sulaj E."/>
            <person name="Schramm A."/>
            <person name="Marshall I.P.G."/>
        </authorList>
    </citation>
    <scope>NUCLEOTIDE SEQUENCE [LARGE SCALE GENOMIC DNA]</scope>
    <source>
        <strain evidence="2 3">2017H2G3</strain>
    </source>
</reference>
<organism evidence="2 3">
    <name type="scientific">Cytobacillus praedii</name>
    <dbReference type="NCBI Taxonomy" id="1742358"/>
    <lineage>
        <taxon>Bacteria</taxon>
        <taxon>Bacillati</taxon>
        <taxon>Bacillota</taxon>
        <taxon>Bacilli</taxon>
        <taxon>Bacillales</taxon>
        <taxon>Bacillaceae</taxon>
        <taxon>Cytobacillus</taxon>
    </lineage>
</organism>
<evidence type="ECO:0000256" key="1">
    <source>
        <dbReference type="SAM" id="Phobius"/>
    </source>
</evidence>
<accession>A0A4R1AV00</accession>
<dbReference type="Proteomes" id="UP000293846">
    <property type="component" value="Unassembled WGS sequence"/>
</dbReference>
<dbReference type="AlphaFoldDB" id="A0A4R1AV00"/>
<evidence type="ECO:0000313" key="3">
    <source>
        <dbReference type="Proteomes" id="UP000293846"/>
    </source>
</evidence>